<proteinExistence type="predicted"/>
<protein>
    <submittedName>
        <fullName evidence="1">Uncharacterized protein</fullName>
    </submittedName>
</protein>
<evidence type="ECO:0000313" key="1">
    <source>
        <dbReference type="EMBL" id="PKU60840.1"/>
    </source>
</evidence>
<name>A0A2I0VBQ7_9ASPA</name>
<dbReference type="AlphaFoldDB" id="A0A2I0VBQ7"/>
<dbReference type="EMBL" id="KZ503875">
    <property type="protein sequence ID" value="PKU60840.1"/>
    <property type="molecule type" value="Genomic_DNA"/>
</dbReference>
<reference evidence="1 2" key="2">
    <citation type="journal article" date="2017" name="Nature">
        <title>The Apostasia genome and the evolution of orchids.</title>
        <authorList>
            <person name="Zhang G.Q."/>
            <person name="Liu K.W."/>
            <person name="Li Z."/>
            <person name="Lohaus R."/>
            <person name="Hsiao Y.Y."/>
            <person name="Niu S.C."/>
            <person name="Wang J.Y."/>
            <person name="Lin Y.C."/>
            <person name="Xu Q."/>
            <person name="Chen L.J."/>
            <person name="Yoshida K."/>
            <person name="Fujiwara S."/>
            <person name="Wang Z.W."/>
            <person name="Zhang Y.Q."/>
            <person name="Mitsuda N."/>
            <person name="Wang M."/>
            <person name="Liu G.H."/>
            <person name="Pecoraro L."/>
            <person name="Huang H.X."/>
            <person name="Xiao X.J."/>
            <person name="Lin M."/>
            <person name="Wu X.Y."/>
            <person name="Wu W.L."/>
            <person name="Chen Y.Y."/>
            <person name="Chang S.B."/>
            <person name="Sakamoto S."/>
            <person name="Ohme-Takagi M."/>
            <person name="Yagi M."/>
            <person name="Zeng S.J."/>
            <person name="Shen C.Y."/>
            <person name="Yeh C.M."/>
            <person name="Luo Y.B."/>
            <person name="Tsai W.C."/>
            <person name="Van de Peer Y."/>
            <person name="Liu Z.J."/>
        </authorList>
    </citation>
    <scope>NUCLEOTIDE SEQUENCE [LARGE SCALE GENOMIC DNA]</scope>
    <source>
        <tissue evidence="1">The whole plant</tissue>
    </source>
</reference>
<reference evidence="1 2" key="1">
    <citation type="journal article" date="2016" name="Sci. Rep.">
        <title>The Dendrobium catenatum Lindl. genome sequence provides insights into polysaccharide synthase, floral development and adaptive evolution.</title>
        <authorList>
            <person name="Zhang G.Q."/>
            <person name="Xu Q."/>
            <person name="Bian C."/>
            <person name="Tsai W.C."/>
            <person name="Yeh C.M."/>
            <person name="Liu K.W."/>
            <person name="Yoshida K."/>
            <person name="Zhang L.S."/>
            <person name="Chang S.B."/>
            <person name="Chen F."/>
            <person name="Shi Y."/>
            <person name="Su Y.Y."/>
            <person name="Zhang Y.Q."/>
            <person name="Chen L.J."/>
            <person name="Yin Y."/>
            <person name="Lin M."/>
            <person name="Huang H."/>
            <person name="Deng H."/>
            <person name="Wang Z.W."/>
            <person name="Zhu S.L."/>
            <person name="Zhao X."/>
            <person name="Deng C."/>
            <person name="Niu S.C."/>
            <person name="Huang J."/>
            <person name="Wang M."/>
            <person name="Liu G.H."/>
            <person name="Yang H.J."/>
            <person name="Xiao X.J."/>
            <person name="Hsiao Y.Y."/>
            <person name="Wu W.L."/>
            <person name="Chen Y.Y."/>
            <person name="Mitsuda N."/>
            <person name="Ohme-Takagi M."/>
            <person name="Luo Y.B."/>
            <person name="Van de Peer Y."/>
            <person name="Liu Z.J."/>
        </authorList>
    </citation>
    <scope>NUCLEOTIDE SEQUENCE [LARGE SCALE GENOMIC DNA]</scope>
    <source>
        <tissue evidence="1">The whole plant</tissue>
    </source>
</reference>
<evidence type="ECO:0000313" key="2">
    <source>
        <dbReference type="Proteomes" id="UP000233837"/>
    </source>
</evidence>
<organism evidence="1 2">
    <name type="scientific">Dendrobium catenatum</name>
    <dbReference type="NCBI Taxonomy" id="906689"/>
    <lineage>
        <taxon>Eukaryota</taxon>
        <taxon>Viridiplantae</taxon>
        <taxon>Streptophyta</taxon>
        <taxon>Embryophyta</taxon>
        <taxon>Tracheophyta</taxon>
        <taxon>Spermatophyta</taxon>
        <taxon>Magnoliopsida</taxon>
        <taxon>Liliopsida</taxon>
        <taxon>Asparagales</taxon>
        <taxon>Orchidaceae</taxon>
        <taxon>Epidendroideae</taxon>
        <taxon>Malaxideae</taxon>
        <taxon>Dendrobiinae</taxon>
        <taxon>Dendrobium</taxon>
    </lineage>
</organism>
<dbReference type="Proteomes" id="UP000233837">
    <property type="component" value="Unassembled WGS sequence"/>
</dbReference>
<keyword evidence="2" id="KW-1185">Reference proteome</keyword>
<sequence>MLAVALVGLEKRNSRSHFQIYRRFLGYQSLDTLLRSVSLQTSSYFVGFPQQMETGGIDLCCRMNSQYFLSTTIECTGPRGFQHVLELACLDPQFPSAQLLECSGSVTLRSVRPRLAAQHSTVRVDR</sequence>
<gene>
    <name evidence="1" type="ORF">MA16_Dca015384</name>
</gene>
<accession>A0A2I0VBQ7</accession>